<dbReference type="RefSeq" id="WP_244549591.1">
    <property type="nucleotide sequence ID" value="NZ_FNTH01000001.1"/>
</dbReference>
<proteinExistence type="predicted"/>
<organism evidence="2 3">
    <name type="scientific">Bradyrhizobium erythrophlei</name>
    <dbReference type="NCBI Taxonomy" id="1437360"/>
    <lineage>
        <taxon>Bacteria</taxon>
        <taxon>Pseudomonadati</taxon>
        <taxon>Pseudomonadota</taxon>
        <taxon>Alphaproteobacteria</taxon>
        <taxon>Hyphomicrobiales</taxon>
        <taxon>Nitrobacteraceae</taxon>
        <taxon>Bradyrhizobium</taxon>
    </lineage>
</organism>
<sequence>MRKGTRVSLLLLLVMTGAHRAAAQSPSKQPKAGAMETDVTKIKQAMLGNWDSIAPEVRPSAAKNADGSLKPFYLKRTFKYLPSDRFELEIVNSADPYGAVPLARIKIGGHMLWRGLHPIAPGAQKVDFVADESYEVTPLAQGFAEVLNKVASVGYAPWAVNSSQSIFGKSFVPFGLKEGTNFMEYDLVYLRGDLLFWGARNIDGRGFDTDQNRPTNLQIPLIRK</sequence>
<dbReference type="Proteomes" id="UP000198992">
    <property type="component" value="Unassembled WGS sequence"/>
</dbReference>
<evidence type="ECO:0008006" key="4">
    <source>
        <dbReference type="Google" id="ProtNLM"/>
    </source>
</evidence>
<evidence type="ECO:0000256" key="1">
    <source>
        <dbReference type="SAM" id="SignalP"/>
    </source>
</evidence>
<gene>
    <name evidence="2" type="ORF">SAMN05444164_3332</name>
</gene>
<evidence type="ECO:0000313" key="3">
    <source>
        <dbReference type="Proteomes" id="UP000198992"/>
    </source>
</evidence>
<keyword evidence="1" id="KW-0732">Signal</keyword>
<dbReference type="AlphaFoldDB" id="A0A1H4X149"/>
<protein>
    <recommendedName>
        <fullName evidence="4">APCDD1 domain-containing protein</fullName>
    </recommendedName>
</protein>
<accession>A0A1H4X149</accession>
<dbReference type="EMBL" id="FNTH01000001">
    <property type="protein sequence ID" value="SEC99273.1"/>
    <property type="molecule type" value="Genomic_DNA"/>
</dbReference>
<evidence type="ECO:0000313" key="2">
    <source>
        <dbReference type="EMBL" id="SEC99273.1"/>
    </source>
</evidence>
<name>A0A1H4X149_9BRAD</name>
<feature type="signal peptide" evidence="1">
    <location>
        <begin position="1"/>
        <end position="23"/>
    </location>
</feature>
<reference evidence="2 3" key="1">
    <citation type="submission" date="2016-10" db="EMBL/GenBank/DDBJ databases">
        <authorList>
            <person name="de Groot N.N."/>
        </authorList>
    </citation>
    <scope>NUCLEOTIDE SEQUENCE [LARGE SCALE GENOMIC DNA]</scope>
    <source>
        <strain evidence="2 3">MT12</strain>
    </source>
</reference>
<feature type="chain" id="PRO_5011513502" description="APCDD1 domain-containing protein" evidence="1">
    <location>
        <begin position="24"/>
        <end position="224"/>
    </location>
</feature>